<keyword evidence="2 5" id="KW-0808">Transferase</keyword>
<accession>A0A485M565</accession>
<dbReference type="Gene3D" id="3.20.20.105">
    <property type="entry name" value="Queuine tRNA-ribosyltransferase-like"/>
    <property type="match status" value="1"/>
</dbReference>
<dbReference type="GO" id="GO:0008616">
    <property type="term" value="P:tRNA queuosine(34) biosynthetic process"/>
    <property type="evidence" value="ECO:0007669"/>
    <property type="project" value="TreeGrafter"/>
</dbReference>
<organism evidence="5">
    <name type="scientific">anaerobic digester metagenome</name>
    <dbReference type="NCBI Taxonomy" id="1263854"/>
    <lineage>
        <taxon>unclassified sequences</taxon>
        <taxon>metagenomes</taxon>
        <taxon>ecological metagenomes</taxon>
    </lineage>
</organism>
<proteinExistence type="inferred from homology"/>
<evidence type="ECO:0000256" key="1">
    <source>
        <dbReference type="ARBA" id="ARBA00022676"/>
    </source>
</evidence>
<dbReference type="FunFam" id="3.20.20.105:FF:000001">
    <property type="entry name" value="Queuine tRNA-ribosyltransferase"/>
    <property type="match status" value="1"/>
</dbReference>
<dbReference type="GO" id="GO:0008479">
    <property type="term" value="F:tRNA-guanosine(34) queuine transglycosylase activity"/>
    <property type="evidence" value="ECO:0007669"/>
    <property type="project" value="InterPro"/>
</dbReference>
<keyword evidence="1 5" id="KW-0328">Glycosyltransferase</keyword>
<dbReference type="EC" id="2.4.2.29" evidence="5"/>
<name>A0A485M565_9ZZZZ</name>
<dbReference type="InterPro" id="IPR002616">
    <property type="entry name" value="tRNA_ribo_trans-like"/>
</dbReference>
<dbReference type="EMBL" id="CAADRM010000157">
    <property type="protein sequence ID" value="VFU18661.1"/>
    <property type="molecule type" value="Genomic_DNA"/>
</dbReference>
<feature type="domain" description="tRNA-guanine(15) transglycosylase-like" evidence="4">
    <location>
        <begin position="18"/>
        <end position="368"/>
    </location>
</feature>
<dbReference type="GO" id="GO:0005829">
    <property type="term" value="C:cytosol"/>
    <property type="evidence" value="ECO:0007669"/>
    <property type="project" value="TreeGrafter"/>
</dbReference>
<dbReference type="SUPFAM" id="SSF51713">
    <property type="entry name" value="tRNA-guanine transglycosylase"/>
    <property type="match status" value="1"/>
</dbReference>
<reference evidence="5" key="1">
    <citation type="submission" date="2019-03" db="EMBL/GenBank/DDBJ databases">
        <authorList>
            <person name="Hao L."/>
        </authorList>
    </citation>
    <scope>NUCLEOTIDE SEQUENCE</scope>
</reference>
<sequence length="371" mass="41240">MAMQCSSFRFDIHATDGDARSGEFQTERGAVQTPVFMPVGTQATVKAASPEVLKSLGARIILSNTYHLHMRPGEKLIASLGGLHSFMGWDRPILTDSGGYQAFSLAELVKISDEGLAFSSHLDGSRRFLSPEKAIEIQEDLGSDIMMCLDECVAYPSTREYVEVSVKRTTLWAQRSLAARRSSSALFGIVQGGVYPDLRVRSAQEISAEAFDGVAVGGLSVGEGHDLMMDILDVTMPCLPSAKPRYLMGVGTPKDIVEAVARGVDMFDCVLPTRNARNGMLFTRHGKISVKQARYREDPNPPDEQCGCYTCRNFSLAYLRHLYVSREILGSILNTIHNLYFYLELMSDIRHSICEKKFDDLRKQIKEIYDD</sequence>
<evidence type="ECO:0000256" key="2">
    <source>
        <dbReference type="ARBA" id="ARBA00022679"/>
    </source>
</evidence>
<evidence type="ECO:0000259" key="4">
    <source>
        <dbReference type="Pfam" id="PF01702"/>
    </source>
</evidence>
<dbReference type="HAMAP" id="MF_00168">
    <property type="entry name" value="Q_tRNA_Tgt"/>
    <property type="match status" value="1"/>
</dbReference>
<dbReference type="NCBIfam" id="TIGR00449">
    <property type="entry name" value="tgt_general"/>
    <property type="match status" value="1"/>
</dbReference>
<dbReference type="InterPro" id="IPR004803">
    <property type="entry name" value="TGT"/>
</dbReference>
<gene>
    <name evidence="5" type="primary">tgt</name>
    <name evidence="5" type="ORF">SCFA_890006</name>
</gene>
<dbReference type="PANTHER" id="PTHR46499:SF1">
    <property type="entry name" value="QUEUINE TRNA-RIBOSYLTRANSFERASE"/>
    <property type="match status" value="1"/>
</dbReference>
<dbReference type="AlphaFoldDB" id="A0A485M565"/>
<dbReference type="InterPro" id="IPR050076">
    <property type="entry name" value="ArchSynthase1/Queuine_TRR"/>
</dbReference>
<dbReference type="PANTHER" id="PTHR46499">
    <property type="entry name" value="QUEUINE TRNA-RIBOSYLTRANSFERASE"/>
    <property type="match status" value="1"/>
</dbReference>
<dbReference type="Pfam" id="PF01702">
    <property type="entry name" value="TGT"/>
    <property type="match status" value="1"/>
</dbReference>
<dbReference type="NCBIfam" id="TIGR00430">
    <property type="entry name" value="Q_tRNA_tgt"/>
    <property type="match status" value="1"/>
</dbReference>
<evidence type="ECO:0000313" key="5">
    <source>
        <dbReference type="EMBL" id="VFU18661.1"/>
    </source>
</evidence>
<keyword evidence="3" id="KW-0819">tRNA processing</keyword>
<evidence type="ECO:0000256" key="3">
    <source>
        <dbReference type="ARBA" id="ARBA00022694"/>
    </source>
</evidence>
<protein>
    <submittedName>
        <fullName evidence="5">tRNA-guanine transglycosylase</fullName>
        <ecNumber evidence="5">2.4.2.29</ecNumber>
    </submittedName>
</protein>
<dbReference type="InterPro" id="IPR036511">
    <property type="entry name" value="TGT-like_sf"/>
</dbReference>